<dbReference type="Proteomes" id="UP000230709">
    <property type="component" value="Chromosome"/>
</dbReference>
<dbReference type="PANTHER" id="PTHR30024:SF48">
    <property type="entry name" value="ABC TRANSPORTER SUBSTRATE-BINDING PROTEIN"/>
    <property type="match status" value="1"/>
</dbReference>
<evidence type="ECO:0000256" key="1">
    <source>
        <dbReference type="SAM" id="SignalP"/>
    </source>
</evidence>
<proteinExistence type="predicted"/>
<keyword evidence="4" id="KW-1185">Reference proteome</keyword>
<sequence>MRLMFRNILTASLLAALCAPAQAADRIRLALQKTGTGAWEIAVVRALGLDKEADLELEVAELASTDAAKIAIQNGAADIVVSDWLWVARQRGDGARLTLSPHSSAIGAVMAKNAAIHSVADLSGKTLGVAGGPLDKAWLLLRAYALRQGVDLTKSATIVYGAPPLIAEKAAQGELDAALVFWNFAVDLEARGLSRVLDMRDVETALGATAAPIVTGYVFDERFAAANGPALARFLAVAAKTKRLIVSSGAAWNIAAAQIRTSDAATLALYRKHYAEGIPSRSLEEERRDAAALYATLAQIGGTALVGRATTLPAGTFYEAASPGVR</sequence>
<dbReference type="EMBL" id="CP023737">
    <property type="protein sequence ID" value="ATQ69196.1"/>
    <property type="molecule type" value="Genomic_DNA"/>
</dbReference>
<dbReference type="InterPro" id="IPR015168">
    <property type="entry name" value="SsuA/THI5"/>
</dbReference>
<protein>
    <submittedName>
        <fullName evidence="3">ABC transporter substrate-binding protein</fullName>
    </submittedName>
</protein>
<name>A0A2D2D2J8_METT3</name>
<dbReference type="STRING" id="595536.GCA_000178815_02006"/>
<evidence type="ECO:0000259" key="2">
    <source>
        <dbReference type="Pfam" id="PF09084"/>
    </source>
</evidence>
<gene>
    <name evidence="3" type="ORF">CQW49_15885</name>
</gene>
<organism evidence="3 4">
    <name type="scientific">Methylosinus trichosporium (strain ATCC 35070 / NCIMB 11131 / UNIQEM 75 / OB3b)</name>
    <dbReference type="NCBI Taxonomy" id="595536"/>
    <lineage>
        <taxon>Bacteria</taxon>
        <taxon>Pseudomonadati</taxon>
        <taxon>Pseudomonadota</taxon>
        <taxon>Alphaproteobacteria</taxon>
        <taxon>Hyphomicrobiales</taxon>
        <taxon>Methylocystaceae</taxon>
        <taxon>Methylosinus</taxon>
    </lineage>
</organism>
<feature type="domain" description="SsuA/THI5-like" evidence="2">
    <location>
        <begin position="48"/>
        <end position="240"/>
    </location>
</feature>
<dbReference type="KEGG" id="mtw:CQW49_15885"/>
<dbReference type="AlphaFoldDB" id="A0A2D2D2J8"/>
<accession>A0A2D2D2J8</accession>
<evidence type="ECO:0000313" key="4">
    <source>
        <dbReference type="Proteomes" id="UP000230709"/>
    </source>
</evidence>
<dbReference type="SUPFAM" id="SSF53850">
    <property type="entry name" value="Periplasmic binding protein-like II"/>
    <property type="match status" value="1"/>
</dbReference>
<feature type="signal peptide" evidence="1">
    <location>
        <begin position="1"/>
        <end position="23"/>
    </location>
</feature>
<evidence type="ECO:0000313" key="3">
    <source>
        <dbReference type="EMBL" id="ATQ69196.1"/>
    </source>
</evidence>
<dbReference type="Gene3D" id="3.40.190.10">
    <property type="entry name" value="Periplasmic binding protein-like II"/>
    <property type="match status" value="2"/>
</dbReference>
<dbReference type="PANTHER" id="PTHR30024">
    <property type="entry name" value="ALIPHATIC SULFONATES-BINDING PROTEIN-RELATED"/>
    <property type="match status" value="1"/>
</dbReference>
<keyword evidence="1" id="KW-0732">Signal</keyword>
<dbReference type="Pfam" id="PF09084">
    <property type="entry name" value="NMT1"/>
    <property type="match status" value="1"/>
</dbReference>
<feature type="chain" id="PRO_5013601893" evidence="1">
    <location>
        <begin position="24"/>
        <end position="326"/>
    </location>
</feature>
<reference evidence="4" key="1">
    <citation type="submission" date="2017-10" db="EMBL/GenBank/DDBJ databases">
        <title>Completed PacBio SMRT sequence of Methylosinus trichosporium OB3b reveals presence of a third large plasmid.</title>
        <authorList>
            <person name="Charles T.C."/>
            <person name="Lynch M.D.J."/>
            <person name="Heil J.R."/>
            <person name="Cheng J."/>
        </authorList>
    </citation>
    <scope>NUCLEOTIDE SEQUENCE [LARGE SCALE GENOMIC DNA]</scope>
    <source>
        <strain evidence="4">OB3b</strain>
    </source>
</reference>